<evidence type="ECO:0000256" key="6">
    <source>
        <dbReference type="ARBA" id="ARBA00023211"/>
    </source>
</evidence>
<keyword evidence="5" id="KW-0460">Magnesium</keyword>
<dbReference type="PANTHER" id="PTHR12992:SF11">
    <property type="entry name" value="MITOCHONDRIAL COENZYME A DIPHOSPHATASE NUDT8"/>
    <property type="match status" value="1"/>
</dbReference>
<evidence type="ECO:0000256" key="3">
    <source>
        <dbReference type="ARBA" id="ARBA00022723"/>
    </source>
</evidence>
<dbReference type="InterPro" id="IPR020084">
    <property type="entry name" value="NUDIX_hydrolase_CS"/>
</dbReference>
<organism evidence="8 9">
    <name type="scientific">Pyrobaculum arsenaticum</name>
    <dbReference type="NCBI Taxonomy" id="121277"/>
    <lineage>
        <taxon>Archaea</taxon>
        <taxon>Thermoproteota</taxon>
        <taxon>Thermoprotei</taxon>
        <taxon>Thermoproteales</taxon>
        <taxon>Thermoproteaceae</taxon>
        <taxon>Pyrobaculum</taxon>
    </lineage>
</organism>
<evidence type="ECO:0000259" key="7">
    <source>
        <dbReference type="PROSITE" id="PS51462"/>
    </source>
</evidence>
<accession>A0A7L4PDQ4</accession>
<feature type="domain" description="Nudix hydrolase" evidence="7">
    <location>
        <begin position="11"/>
        <end position="144"/>
    </location>
</feature>
<dbReference type="Proteomes" id="UP000554766">
    <property type="component" value="Unassembled WGS sequence"/>
</dbReference>
<name>A0A7L4PDQ4_9CREN</name>
<protein>
    <submittedName>
        <fullName evidence="8">NUDIX domain-containing protein</fullName>
    </submittedName>
</protein>
<dbReference type="GO" id="GO:0010945">
    <property type="term" value="F:coenzyme A diphosphatase activity"/>
    <property type="evidence" value="ECO:0007669"/>
    <property type="project" value="InterPro"/>
</dbReference>
<reference evidence="8 9" key="1">
    <citation type="journal article" date="2020" name="Nat. Commun.">
        <title>The structures of two archaeal type IV pili illuminate evolutionary relationships.</title>
        <authorList>
            <person name="Wang F."/>
            <person name="Baquero D.P."/>
            <person name="Su Z."/>
            <person name="Beltran L.C."/>
            <person name="Prangishvili D."/>
            <person name="Krupovic M."/>
            <person name="Egelman E.H."/>
        </authorList>
    </citation>
    <scope>NUCLEOTIDE SEQUENCE [LARGE SCALE GENOMIC DNA]</scope>
    <source>
        <strain evidence="8 9">2GA</strain>
    </source>
</reference>
<comment type="caution">
    <text evidence="8">The sequence shown here is derived from an EMBL/GenBank/DDBJ whole genome shotgun (WGS) entry which is preliminary data.</text>
</comment>
<keyword evidence="4" id="KW-0378">Hydrolase</keyword>
<keyword evidence="9" id="KW-1185">Reference proteome</keyword>
<dbReference type="PANTHER" id="PTHR12992">
    <property type="entry name" value="NUDIX HYDROLASE"/>
    <property type="match status" value="1"/>
</dbReference>
<dbReference type="Gene3D" id="3.90.79.10">
    <property type="entry name" value="Nucleoside Triphosphate Pyrophosphohydrolase"/>
    <property type="match status" value="1"/>
</dbReference>
<dbReference type="InterPro" id="IPR045121">
    <property type="entry name" value="CoAse"/>
</dbReference>
<dbReference type="Pfam" id="PF00293">
    <property type="entry name" value="NUDIX"/>
    <property type="match status" value="1"/>
</dbReference>
<evidence type="ECO:0000313" key="8">
    <source>
        <dbReference type="EMBL" id="NYR16070.1"/>
    </source>
</evidence>
<proteinExistence type="predicted"/>
<dbReference type="SUPFAM" id="SSF55811">
    <property type="entry name" value="Nudix"/>
    <property type="match status" value="1"/>
</dbReference>
<evidence type="ECO:0000256" key="5">
    <source>
        <dbReference type="ARBA" id="ARBA00022842"/>
    </source>
</evidence>
<evidence type="ECO:0000313" key="9">
    <source>
        <dbReference type="Proteomes" id="UP000554766"/>
    </source>
</evidence>
<dbReference type="PROSITE" id="PS00893">
    <property type="entry name" value="NUDIX_BOX"/>
    <property type="match status" value="1"/>
</dbReference>
<comment type="cofactor">
    <cofactor evidence="2">
        <name>Mg(2+)</name>
        <dbReference type="ChEBI" id="CHEBI:18420"/>
    </cofactor>
</comment>
<keyword evidence="6" id="KW-0464">Manganese</keyword>
<evidence type="ECO:0000256" key="1">
    <source>
        <dbReference type="ARBA" id="ARBA00001936"/>
    </source>
</evidence>
<gene>
    <name evidence="8" type="ORF">HC235_09040</name>
</gene>
<dbReference type="InterPro" id="IPR000086">
    <property type="entry name" value="NUDIX_hydrolase_dom"/>
</dbReference>
<evidence type="ECO:0000256" key="2">
    <source>
        <dbReference type="ARBA" id="ARBA00001946"/>
    </source>
</evidence>
<comment type="cofactor">
    <cofactor evidence="1">
        <name>Mn(2+)</name>
        <dbReference type="ChEBI" id="CHEBI:29035"/>
    </cofactor>
</comment>
<evidence type="ECO:0000256" key="4">
    <source>
        <dbReference type="ARBA" id="ARBA00022801"/>
    </source>
</evidence>
<dbReference type="AlphaFoldDB" id="A0A7L4PDQ4"/>
<keyword evidence="3" id="KW-0479">Metal-binding</keyword>
<dbReference type="PROSITE" id="PS51462">
    <property type="entry name" value="NUDIX"/>
    <property type="match status" value="1"/>
</dbReference>
<dbReference type="RefSeq" id="WP_179790645.1">
    <property type="nucleotide sequence ID" value="NZ_JAAVJF010000004.1"/>
</dbReference>
<sequence>MRLEKTWPRGGPDWAAVGVLVSGGRVLMIRRVEREGDPWSGQVAFPGGRWKPGEDLLGTAVREVEEEVGVRPEELMGVLPPLSPRNAPWLKVVPFLFRRWSGEVRPNPTEVREVRWVSREELTEGEWVGREAFFAGSWVIWGLTFRILKTLIQCGFL</sequence>
<dbReference type="EMBL" id="JAAVJF010000004">
    <property type="protein sequence ID" value="NYR16070.1"/>
    <property type="molecule type" value="Genomic_DNA"/>
</dbReference>
<dbReference type="GO" id="GO:0046872">
    <property type="term" value="F:metal ion binding"/>
    <property type="evidence" value="ECO:0007669"/>
    <property type="project" value="UniProtKB-KW"/>
</dbReference>
<dbReference type="InterPro" id="IPR015797">
    <property type="entry name" value="NUDIX_hydrolase-like_dom_sf"/>
</dbReference>